<evidence type="ECO:0000313" key="3">
    <source>
        <dbReference type="EMBL" id="TCT03299.1"/>
    </source>
</evidence>
<proteinExistence type="predicted"/>
<gene>
    <name evidence="3" type="ORF">EDC64_110164</name>
</gene>
<reference evidence="3 4" key="1">
    <citation type="submission" date="2019-03" db="EMBL/GenBank/DDBJ databases">
        <title>Genomic Encyclopedia of Type Strains, Phase IV (KMG-IV): sequencing the most valuable type-strain genomes for metagenomic binning, comparative biology and taxonomic classification.</title>
        <authorList>
            <person name="Goeker M."/>
        </authorList>
    </citation>
    <scope>NUCLEOTIDE SEQUENCE [LARGE SCALE GENOMIC DNA]</scope>
    <source>
        <strain evidence="3 4">DSM 9035</strain>
    </source>
</reference>
<evidence type="ECO:0000256" key="1">
    <source>
        <dbReference type="SAM" id="MobiDB-lite"/>
    </source>
</evidence>
<evidence type="ECO:0000313" key="4">
    <source>
        <dbReference type="Proteomes" id="UP000294664"/>
    </source>
</evidence>
<organism evidence="3 4">
    <name type="scientific">Aquabacter spiritensis</name>
    <dbReference type="NCBI Taxonomy" id="933073"/>
    <lineage>
        <taxon>Bacteria</taxon>
        <taxon>Pseudomonadati</taxon>
        <taxon>Pseudomonadota</taxon>
        <taxon>Alphaproteobacteria</taxon>
        <taxon>Hyphomicrobiales</taxon>
        <taxon>Xanthobacteraceae</taxon>
        <taxon>Aquabacter</taxon>
    </lineage>
</organism>
<feature type="region of interest" description="Disordered" evidence="1">
    <location>
        <begin position="1"/>
        <end position="34"/>
    </location>
</feature>
<sequence>MASEFSSAGKSPGGRSYDVGSPNGRMPEPPPGRPGRPSILRLRAGILLLLALIMFCISAGRFVAVQFELGWIWATVVALIVAGLIAFGITRLTRKTYFLLATGITLITTYLVFDFLRGALDWSPATALVFALVPCLILAAAFWDFRKLKLEFGGWLNSP</sequence>
<feature type="transmembrane region" description="Helical" evidence="2">
    <location>
        <begin position="96"/>
        <end position="113"/>
    </location>
</feature>
<keyword evidence="2" id="KW-0472">Membrane</keyword>
<dbReference type="AlphaFoldDB" id="A0A4R3LUJ2"/>
<comment type="caution">
    <text evidence="3">The sequence shown here is derived from an EMBL/GenBank/DDBJ whole genome shotgun (WGS) entry which is preliminary data.</text>
</comment>
<keyword evidence="2" id="KW-0812">Transmembrane</keyword>
<feature type="transmembrane region" description="Helical" evidence="2">
    <location>
        <begin position="125"/>
        <end position="143"/>
    </location>
</feature>
<keyword evidence="2" id="KW-1133">Transmembrane helix</keyword>
<name>A0A4R3LUJ2_9HYPH</name>
<protein>
    <submittedName>
        <fullName evidence="3">Uncharacterized protein</fullName>
    </submittedName>
</protein>
<dbReference type="EMBL" id="SMAI01000010">
    <property type="protein sequence ID" value="TCT03299.1"/>
    <property type="molecule type" value="Genomic_DNA"/>
</dbReference>
<dbReference type="Proteomes" id="UP000294664">
    <property type="component" value="Unassembled WGS sequence"/>
</dbReference>
<feature type="transmembrane region" description="Helical" evidence="2">
    <location>
        <begin position="70"/>
        <end position="89"/>
    </location>
</feature>
<feature type="transmembrane region" description="Helical" evidence="2">
    <location>
        <begin position="42"/>
        <end position="64"/>
    </location>
</feature>
<keyword evidence="4" id="KW-1185">Reference proteome</keyword>
<accession>A0A4R3LUJ2</accession>
<evidence type="ECO:0000256" key="2">
    <source>
        <dbReference type="SAM" id="Phobius"/>
    </source>
</evidence>